<protein>
    <submittedName>
        <fullName evidence="2">Uncharacterized protein</fullName>
    </submittedName>
</protein>
<keyword evidence="1" id="KW-0472">Membrane</keyword>
<dbReference type="RefSeq" id="WP_007867106.1">
    <property type="nucleotide sequence ID" value="NZ_KQ235876.1"/>
</dbReference>
<evidence type="ECO:0000313" key="3">
    <source>
        <dbReference type="Proteomes" id="UP000037392"/>
    </source>
</evidence>
<dbReference type="GeneID" id="93165332"/>
<accession>A0A0J9CFP8</accession>
<sequence>MKKYKTYIGLMILMLVFALSAHYTRIPEYKIYKIFSQEGADFKETELHVIVYKPWNTDGTAGRIVTQHNKMNGMPDRLTVLLYHSKYDVDHGRDYYKAVYENQGGYDPPPLCFP</sequence>
<comment type="caution">
    <text evidence="2">The sequence shown here is derived from an EMBL/GenBank/DDBJ whole genome shotgun (WGS) entry which is preliminary data.</text>
</comment>
<feature type="transmembrane region" description="Helical" evidence="1">
    <location>
        <begin position="6"/>
        <end position="24"/>
    </location>
</feature>
<keyword evidence="1" id="KW-1133">Transmembrane helix</keyword>
<dbReference type="PATRIC" id="fig|742734.4.peg.1032"/>
<evidence type="ECO:0000256" key="1">
    <source>
        <dbReference type="SAM" id="Phobius"/>
    </source>
</evidence>
<evidence type="ECO:0000313" key="2">
    <source>
        <dbReference type="EMBL" id="KMW23181.1"/>
    </source>
</evidence>
<dbReference type="AlphaFoldDB" id="A0A0J9CFP8"/>
<reference evidence="2 3" key="1">
    <citation type="submission" date="2011-04" db="EMBL/GenBank/DDBJ databases">
        <title>The Genome Sequence of Clostridium citroniae WAL-19142.</title>
        <authorList>
            <consortium name="The Broad Institute Genome Sequencing Platform"/>
            <person name="Earl A."/>
            <person name="Ward D."/>
            <person name="Feldgarden M."/>
            <person name="Gevers D."/>
            <person name="Warren Y.A."/>
            <person name="Tyrrell K.L."/>
            <person name="Citron D.M."/>
            <person name="Goldstein E.J."/>
            <person name="Daigneault M."/>
            <person name="Allen-Vercoe E."/>
            <person name="Young S.K."/>
            <person name="Zeng Q."/>
            <person name="Gargeya S."/>
            <person name="Fitzgerald M."/>
            <person name="Haas B."/>
            <person name="Abouelleil A."/>
            <person name="Alvarado L."/>
            <person name="Arachchi H.M."/>
            <person name="Berlin A."/>
            <person name="Brown A."/>
            <person name="Chapman S.B."/>
            <person name="Chen Z."/>
            <person name="Dunbar C."/>
            <person name="Freedman E."/>
            <person name="Gearin G."/>
            <person name="Gellesch M."/>
            <person name="Goldberg J."/>
            <person name="Griggs A."/>
            <person name="Gujja S."/>
            <person name="Heilman E.R."/>
            <person name="Heiman D."/>
            <person name="Howarth C."/>
            <person name="Larson L."/>
            <person name="Lui A."/>
            <person name="MacDonald P.J."/>
            <person name="Mehta T."/>
            <person name="Montmayeur A."/>
            <person name="Murphy C."/>
            <person name="Neiman D."/>
            <person name="Pearson M."/>
            <person name="Priest M."/>
            <person name="Roberts A."/>
            <person name="Saif S."/>
            <person name="Shea T."/>
            <person name="Shenoy N."/>
            <person name="Sisk P."/>
            <person name="Stolte C."/>
            <person name="Sykes S."/>
            <person name="White J."/>
            <person name="Yandava C."/>
            <person name="Wortman J."/>
            <person name="Nusbaum C."/>
            <person name="Birren B."/>
        </authorList>
    </citation>
    <scope>NUCLEOTIDE SEQUENCE [LARGE SCALE GENOMIC DNA]</scope>
    <source>
        <strain evidence="2 3">WAL-19142</strain>
    </source>
</reference>
<dbReference type="Proteomes" id="UP000037392">
    <property type="component" value="Unassembled WGS sequence"/>
</dbReference>
<gene>
    <name evidence="2" type="ORF">HMPREF9470_00972</name>
</gene>
<dbReference type="EMBL" id="ADLK01000006">
    <property type="protein sequence ID" value="KMW23181.1"/>
    <property type="molecule type" value="Genomic_DNA"/>
</dbReference>
<keyword evidence="1" id="KW-0812">Transmembrane</keyword>
<proteinExistence type="predicted"/>
<name>A0A0J9CFP8_9FIRM</name>
<organism evidence="2 3">
    <name type="scientific">[Clostridium] citroniae WAL-19142</name>
    <dbReference type="NCBI Taxonomy" id="742734"/>
    <lineage>
        <taxon>Bacteria</taxon>
        <taxon>Bacillati</taxon>
        <taxon>Bacillota</taxon>
        <taxon>Clostridia</taxon>
        <taxon>Lachnospirales</taxon>
        <taxon>Lachnospiraceae</taxon>
        <taxon>Enterocloster</taxon>
    </lineage>
</organism>
<dbReference type="OrthoDB" id="2062033at2"/>